<reference evidence="1" key="1">
    <citation type="journal article" date="2020" name="Fungal Divers.">
        <title>Resolving the Mortierellaceae phylogeny through synthesis of multi-gene phylogenetics and phylogenomics.</title>
        <authorList>
            <person name="Vandepol N."/>
            <person name="Liber J."/>
            <person name="Desiro A."/>
            <person name="Na H."/>
            <person name="Kennedy M."/>
            <person name="Barry K."/>
            <person name="Grigoriev I.V."/>
            <person name="Miller A.N."/>
            <person name="O'Donnell K."/>
            <person name="Stajich J.E."/>
            <person name="Bonito G."/>
        </authorList>
    </citation>
    <scope>NUCLEOTIDE SEQUENCE</scope>
    <source>
        <strain evidence="1">MES-2147</strain>
    </source>
</reference>
<protein>
    <submittedName>
        <fullName evidence="1">Uncharacterized protein</fullName>
    </submittedName>
</protein>
<name>A0A9P6MGA4_9FUNG</name>
<dbReference type="EMBL" id="JAAAHW010000827">
    <property type="protein sequence ID" value="KAF9998688.1"/>
    <property type="molecule type" value="Genomic_DNA"/>
</dbReference>
<sequence>VMKDVSLIACVDSTRGIAGSLRSEKDRKEQKEQEGFDTSAYLFTILVKDRVLQKGIPVAYMLCSSESS</sequence>
<gene>
    <name evidence="1" type="ORF">BGZ65_005834</name>
</gene>
<organism evidence="1 2">
    <name type="scientific">Modicella reniformis</name>
    <dbReference type="NCBI Taxonomy" id="1440133"/>
    <lineage>
        <taxon>Eukaryota</taxon>
        <taxon>Fungi</taxon>
        <taxon>Fungi incertae sedis</taxon>
        <taxon>Mucoromycota</taxon>
        <taxon>Mortierellomycotina</taxon>
        <taxon>Mortierellomycetes</taxon>
        <taxon>Mortierellales</taxon>
        <taxon>Mortierellaceae</taxon>
        <taxon>Modicella</taxon>
    </lineage>
</organism>
<evidence type="ECO:0000313" key="2">
    <source>
        <dbReference type="Proteomes" id="UP000749646"/>
    </source>
</evidence>
<comment type="caution">
    <text evidence="1">The sequence shown here is derived from an EMBL/GenBank/DDBJ whole genome shotgun (WGS) entry which is preliminary data.</text>
</comment>
<proteinExistence type="predicted"/>
<accession>A0A9P6MGA4</accession>
<dbReference type="Proteomes" id="UP000749646">
    <property type="component" value="Unassembled WGS sequence"/>
</dbReference>
<dbReference type="AlphaFoldDB" id="A0A9P6MGA4"/>
<dbReference type="OrthoDB" id="2444301at2759"/>
<keyword evidence="2" id="KW-1185">Reference proteome</keyword>
<feature type="non-terminal residue" evidence="1">
    <location>
        <position position="1"/>
    </location>
</feature>
<evidence type="ECO:0000313" key="1">
    <source>
        <dbReference type="EMBL" id="KAF9998688.1"/>
    </source>
</evidence>